<dbReference type="WBParaSite" id="L893_g18762.t1">
    <property type="protein sequence ID" value="L893_g18762.t1"/>
    <property type="gene ID" value="L893_g18762"/>
</dbReference>
<name>A0A1I7YRJ7_9BILA</name>
<reference evidence="2" key="1">
    <citation type="submission" date="2016-11" db="UniProtKB">
        <authorList>
            <consortium name="WormBaseParasite"/>
        </authorList>
    </citation>
    <scope>IDENTIFICATION</scope>
</reference>
<dbReference type="Proteomes" id="UP000095287">
    <property type="component" value="Unplaced"/>
</dbReference>
<evidence type="ECO:0000313" key="1">
    <source>
        <dbReference type="Proteomes" id="UP000095287"/>
    </source>
</evidence>
<sequence length="135" mass="14817">MKDGEEASAIKTSSVLSTTVFRGALQHCAPRKRPFLSHFNEFSAARWTQCGSAFGEALFTFRTTVNGPSGASVNSIGPRGVQLPRTRSFLCGGYRNIEGLRGPYIRQSTVYPSSAMFSPSSMDCVRRDLKDSWVL</sequence>
<protein>
    <submittedName>
        <fullName evidence="2">Uncharacterized protein</fullName>
    </submittedName>
</protein>
<accession>A0A1I7YRJ7</accession>
<evidence type="ECO:0000313" key="2">
    <source>
        <dbReference type="WBParaSite" id="L893_g18762.t1"/>
    </source>
</evidence>
<proteinExistence type="predicted"/>
<dbReference type="AlphaFoldDB" id="A0A1I7YRJ7"/>
<organism evidence="1 2">
    <name type="scientific">Steinernema glaseri</name>
    <dbReference type="NCBI Taxonomy" id="37863"/>
    <lineage>
        <taxon>Eukaryota</taxon>
        <taxon>Metazoa</taxon>
        <taxon>Ecdysozoa</taxon>
        <taxon>Nematoda</taxon>
        <taxon>Chromadorea</taxon>
        <taxon>Rhabditida</taxon>
        <taxon>Tylenchina</taxon>
        <taxon>Panagrolaimomorpha</taxon>
        <taxon>Strongyloidoidea</taxon>
        <taxon>Steinernematidae</taxon>
        <taxon>Steinernema</taxon>
    </lineage>
</organism>
<keyword evidence="1" id="KW-1185">Reference proteome</keyword>